<keyword evidence="6" id="KW-0066">ATP synthesis</keyword>
<dbReference type="GO" id="GO:0015078">
    <property type="term" value="F:proton transmembrane transporter activity"/>
    <property type="evidence" value="ECO:0007669"/>
    <property type="project" value="UniProtKB-UniRule"/>
</dbReference>
<evidence type="ECO:0000256" key="6">
    <source>
        <dbReference type="RuleBase" id="RU368038"/>
    </source>
</evidence>
<keyword evidence="4 6" id="KW-1133">Transmembrane helix</keyword>
<keyword evidence="3 6" id="KW-0812">Transmembrane</keyword>
<keyword evidence="6 7" id="KW-0496">Mitochondrion</keyword>
<reference evidence="7 8" key="1">
    <citation type="submission" date="2018-06" db="EMBL/GenBank/DDBJ databases">
        <title>Population genomics shows no distinction between pathogenic Candida krusei and environmental Pichia kudriavzevii: One species, four names.</title>
        <authorList>
            <person name="Douglass A.P."/>
            <person name="Offei B."/>
            <person name="Braun-Galleani S."/>
            <person name="Coughlan A.Y."/>
            <person name="Martos A."/>
            <person name="Ortiz-Merino R.A."/>
            <person name="Byrne K.P."/>
            <person name="Wolfe K.H."/>
        </authorList>
    </citation>
    <scope>NUCLEOTIDE SEQUENCE [LARGE SCALE GENOMIC DNA]</scope>
    <source>
        <strain evidence="7 8">CBS573</strain>
    </source>
</reference>
<evidence type="ECO:0000256" key="1">
    <source>
        <dbReference type="ARBA" id="ARBA00004167"/>
    </source>
</evidence>
<keyword evidence="6" id="KW-0813">Transport</keyword>
<geneLocation type="mitochondrion" evidence="7"/>
<dbReference type="EMBL" id="CP028778">
    <property type="protein sequence ID" value="AWU78545.1"/>
    <property type="molecule type" value="Genomic_DNA"/>
</dbReference>
<dbReference type="Pfam" id="PF05933">
    <property type="entry name" value="Fun_ATP-synt_8"/>
    <property type="match status" value="1"/>
</dbReference>
<keyword evidence="6" id="KW-0375">Hydrogen ion transport</keyword>
<evidence type="ECO:0000256" key="3">
    <source>
        <dbReference type="ARBA" id="ARBA00022692"/>
    </source>
</evidence>
<dbReference type="GO" id="GO:0005743">
    <property type="term" value="C:mitochondrial inner membrane"/>
    <property type="evidence" value="ECO:0007669"/>
    <property type="project" value="UniProtKB-SubCell"/>
</dbReference>
<protein>
    <recommendedName>
        <fullName evidence="6">ATP synthase protein 8</fullName>
    </recommendedName>
</protein>
<keyword evidence="6" id="KW-0406">Ion transport</keyword>
<dbReference type="Proteomes" id="UP000249293">
    <property type="component" value="Mitochondrion MT"/>
</dbReference>
<comment type="subcellular location">
    <subcellularLocation>
        <location evidence="1">Membrane</location>
        <topology evidence="1">Single-pass membrane protein</topology>
    </subcellularLocation>
    <subcellularLocation>
        <location evidence="6">Mitochondrion inner membrane</location>
        <topology evidence="6">Single-pass membrane protein</topology>
    </subcellularLocation>
</comment>
<keyword evidence="8" id="KW-1185">Reference proteome</keyword>
<proteinExistence type="inferred from homology"/>
<dbReference type="VEuPathDB" id="FungiDB:C5L36_MT00190"/>
<keyword evidence="6" id="KW-0138">CF(0)</keyword>
<gene>
    <name evidence="7" type="primary">ATP8</name>
    <name evidence="7" type="ORF">C5L36_MT00190</name>
</gene>
<dbReference type="STRING" id="4909.A0A2U9RAV5"/>
<comment type="similarity">
    <text evidence="2 6">Belongs to the ATPase protein 8 family.</text>
</comment>
<evidence type="ECO:0000256" key="2">
    <source>
        <dbReference type="ARBA" id="ARBA00008892"/>
    </source>
</evidence>
<sequence>MPQLVPFFFLNTLFYGYMGLFVMLLLVSSMMLPYMLKMSMMRNMMVKL</sequence>
<feature type="transmembrane region" description="Helical" evidence="6">
    <location>
        <begin position="12"/>
        <end position="36"/>
    </location>
</feature>
<comment type="subunit">
    <text evidence="6">F-type ATPases have 2 components, CF(1) - the catalytic core - and CF(0) - the membrane proton channel.</text>
</comment>
<evidence type="ECO:0000256" key="5">
    <source>
        <dbReference type="ARBA" id="ARBA00023136"/>
    </source>
</evidence>
<dbReference type="GO" id="GO:0045259">
    <property type="term" value="C:proton-transporting ATP synthase complex"/>
    <property type="evidence" value="ECO:0007669"/>
    <property type="project" value="UniProtKB-KW"/>
</dbReference>
<dbReference type="AlphaFoldDB" id="A0A2U9RAV5"/>
<organism evidence="7 8">
    <name type="scientific">Pichia kudriavzevii</name>
    <name type="common">Yeast</name>
    <name type="synonym">Issatchenkia orientalis</name>
    <dbReference type="NCBI Taxonomy" id="4909"/>
    <lineage>
        <taxon>Eukaryota</taxon>
        <taxon>Fungi</taxon>
        <taxon>Dikarya</taxon>
        <taxon>Ascomycota</taxon>
        <taxon>Saccharomycotina</taxon>
        <taxon>Pichiomycetes</taxon>
        <taxon>Pichiales</taxon>
        <taxon>Pichiaceae</taxon>
        <taxon>Pichia</taxon>
    </lineage>
</organism>
<evidence type="ECO:0000256" key="4">
    <source>
        <dbReference type="ARBA" id="ARBA00022989"/>
    </source>
</evidence>
<keyword evidence="5 6" id="KW-0472">Membrane</keyword>
<dbReference type="GO" id="GO:0015986">
    <property type="term" value="P:proton motive force-driven ATP synthesis"/>
    <property type="evidence" value="ECO:0007669"/>
    <property type="project" value="UniProtKB-UniRule"/>
</dbReference>
<comment type="function">
    <text evidence="6">Mitochondrial membrane ATP synthase (F(1)F(0) ATP synthase or Complex V) produces ATP from ADP in the presence of a proton gradient across the membrane which is generated by electron transport complexes of the respiratory chain. F-type ATPases consist of two structural domains, F(1) - containing the extramembraneous catalytic core and F(0) - containing the membrane proton channel, linked together by a central stalk and a peripheral stalk. During catalysis, ATP synthesis in the catalytic domain of F(1) is coupled via a rotary mechanism of the central stalk subunits to proton translocation. Part of the complex F(0) domain. Minor subunit located with subunit a in the membrane.</text>
</comment>
<accession>A0A2U9RAV5</accession>
<dbReference type="InterPro" id="IPR009230">
    <property type="entry name" value="ATP_synth_su8_fun"/>
</dbReference>
<evidence type="ECO:0000313" key="8">
    <source>
        <dbReference type="Proteomes" id="UP000249293"/>
    </source>
</evidence>
<evidence type="ECO:0000313" key="7">
    <source>
        <dbReference type="EMBL" id="AWU78545.1"/>
    </source>
</evidence>
<name>A0A2U9RAV5_PICKU</name>